<name>A0A0G0UWD8_9BACT</name>
<feature type="binding site" evidence="2">
    <location>
        <position position="40"/>
    </location>
    <ligand>
        <name>Fe cation</name>
        <dbReference type="ChEBI" id="CHEBI:24875"/>
        <label>2</label>
    </ligand>
</feature>
<dbReference type="Gene3D" id="3.60.21.10">
    <property type="match status" value="1"/>
</dbReference>
<dbReference type="Proteomes" id="UP000034190">
    <property type="component" value="Unassembled WGS sequence"/>
</dbReference>
<feature type="binding site" evidence="2">
    <location>
        <position position="178"/>
    </location>
    <ligand>
        <name>Fe cation</name>
        <dbReference type="ChEBI" id="CHEBI:24875"/>
        <label>2</label>
    </ligand>
</feature>
<dbReference type="InterPro" id="IPR029052">
    <property type="entry name" value="Metallo-depent_PP-like"/>
</dbReference>
<dbReference type="AlphaFoldDB" id="A0A0G0UWD8"/>
<feature type="active site" description="Proton donor" evidence="1">
    <location>
        <position position="69"/>
    </location>
</feature>
<keyword evidence="2" id="KW-0479">Metal-binding</keyword>
<dbReference type="InterPro" id="IPR005235">
    <property type="entry name" value="YmdB-like"/>
</dbReference>
<evidence type="ECO:0000256" key="1">
    <source>
        <dbReference type="PIRSR" id="PIRSR004789-50"/>
    </source>
</evidence>
<reference evidence="3 4" key="1">
    <citation type="journal article" date="2015" name="Nature">
        <title>rRNA introns, odd ribosomes, and small enigmatic genomes across a large radiation of phyla.</title>
        <authorList>
            <person name="Brown C.T."/>
            <person name="Hug L.A."/>
            <person name="Thomas B.C."/>
            <person name="Sharon I."/>
            <person name="Castelle C.J."/>
            <person name="Singh A."/>
            <person name="Wilkins M.J."/>
            <person name="Williams K.H."/>
            <person name="Banfield J.F."/>
        </authorList>
    </citation>
    <scope>NUCLEOTIDE SEQUENCE [LARGE SCALE GENOMIC DNA]</scope>
</reference>
<feature type="binding site" evidence="2">
    <location>
        <position position="40"/>
    </location>
    <ligand>
        <name>Fe cation</name>
        <dbReference type="ChEBI" id="CHEBI:24875"/>
        <label>1</label>
    </ligand>
</feature>
<feature type="binding site" evidence="2">
    <location>
        <position position="153"/>
    </location>
    <ligand>
        <name>Fe cation</name>
        <dbReference type="ChEBI" id="CHEBI:24875"/>
        <label>2</label>
    </ligand>
</feature>
<organism evidence="3 4">
    <name type="scientific">Candidatus Falkowbacteria bacterium GW2011_GWA2_41_14</name>
    <dbReference type="NCBI Taxonomy" id="1618635"/>
    <lineage>
        <taxon>Bacteria</taxon>
        <taxon>Candidatus Falkowiibacteriota</taxon>
    </lineage>
</organism>
<protein>
    <submittedName>
        <fullName evidence="3">Phosphoesterase</fullName>
    </submittedName>
</protein>
<feature type="binding site" evidence="2">
    <location>
        <position position="180"/>
    </location>
    <ligand>
        <name>Fe cation</name>
        <dbReference type="ChEBI" id="CHEBI:24875"/>
        <label>1</label>
    </ligand>
</feature>
<evidence type="ECO:0000313" key="3">
    <source>
        <dbReference type="EMBL" id="KKR91826.1"/>
    </source>
</evidence>
<feature type="binding site" evidence="2">
    <location>
        <position position="68"/>
    </location>
    <ligand>
        <name>Fe cation</name>
        <dbReference type="ChEBI" id="CHEBI:24875"/>
        <label>2</label>
    </ligand>
</feature>
<accession>A0A0G0UWD8</accession>
<dbReference type="GO" id="GO:0046872">
    <property type="term" value="F:metal ion binding"/>
    <property type="evidence" value="ECO:0007669"/>
    <property type="project" value="UniProtKB-KW"/>
</dbReference>
<proteinExistence type="predicted"/>
<evidence type="ECO:0000256" key="2">
    <source>
        <dbReference type="PIRSR" id="PIRSR004789-51"/>
    </source>
</evidence>
<feature type="binding site" evidence="2">
    <location>
        <position position="9"/>
    </location>
    <ligand>
        <name>Fe cation</name>
        <dbReference type="ChEBI" id="CHEBI:24875"/>
        <label>1</label>
    </ligand>
</feature>
<gene>
    <name evidence="3" type="ORF">UU43_C0001G0006</name>
</gene>
<dbReference type="PANTHER" id="PTHR36303">
    <property type="entry name" value="2',3'-CYCLIC-NUCLEOTIDE 2'-PHOSPHODIESTERASE"/>
    <property type="match status" value="1"/>
</dbReference>
<comment type="caution">
    <text evidence="3">The sequence shown here is derived from an EMBL/GenBank/DDBJ whole genome shotgun (WGS) entry which is preliminary data.</text>
</comment>
<feature type="binding site" evidence="2">
    <location>
        <position position="41"/>
    </location>
    <ligand>
        <name>Fe cation</name>
        <dbReference type="ChEBI" id="CHEBI:24875"/>
        <label>1</label>
    </ligand>
</feature>
<dbReference type="PIRSF" id="PIRSF004789">
    <property type="entry name" value="DR1281"/>
    <property type="match status" value="1"/>
</dbReference>
<dbReference type="PANTHER" id="PTHR36303:SF1">
    <property type="entry name" value="2',3'-CYCLIC-NUCLEOTIDE 2'-PHOSPHODIESTERASE"/>
    <property type="match status" value="1"/>
</dbReference>
<dbReference type="Pfam" id="PF13277">
    <property type="entry name" value="YmdB"/>
    <property type="match status" value="1"/>
</dbReference>
<sequence>MLNILFIGDINGKIGRQTVKKILPDLKQELKPDLVIANAENIAHGHGVSEPTLKEMLAAGVNWFTGGNHSFGNTAYLSLYDSNLPLLRPANYADSAPGQGQTIIEINGHKILLINLIGQVYMGMYYDNPFIAADKILSNLASNNISAIIVDIHAQVTSEKLALFHYLDGRISAMIGTHTHIMTADAEISKAGTAYLTDVGQTGFADGILGMSKAGIIKTFLTQIKEPHDLPETGRAIFNAISLTIDPRTKRATAIKPITKYINIT</sequence>
<dbReference type="SUPFAM" id="SSF56300">
    <property type="entry name" value="Metallo-dependent phosphatases"/>
    <property type="match status" value="1"/>
</dbReference>
<evidence type="ECO:0000313" key="4">
    <source>
        <dbReference type="Proteomes" id="UP000034190"/>
    </source>
</evidence>
<dbReference type="GO" id="GO:0004113">
    <property type="term" value="F:2',3'-cyclic-nucleotide 3'-phosphodiesterase activity"/>
    <property type="evidence" value="ECO:0007669"/>
    <property type="project" value="TreeGrafter"/>
</dbReference>
<dbReference type="EMBL" id="LCAP01000001">
    <property type="protein sequence ID" value="KKR91826.1"/>
    <property type="molecule type" value="Genomic_DNA"/>
</dbReference>